<evidence type="ECO:0000259" key="3">
    <source>
        <dbReference type="Pfam" id="PF00394"/>
    </source>
</evidence>
<dbReference type="Pfam" id="PF07732">
    <property type="entry name" value="Cu-oxidase_3"/>
    <property type="match status" value="1"/>
</dbReference>
<evidence type="ECO:0000313" key="7">
    <source>
        <dbReference type="Proteomes" id="UP000034883"/>
    </source>
</evidence>
<dbReference type="PROSITE" id="PS51257">
    <property type="entry name" value="PROKAR_LIPOPROTEIN"/>
    <property type="match status" value="1"/>
</dbReference>
<keyword evidence="2" id="KW-0560">Oxidoreductase</keyword>
<evidence type="ECO:0000256" key="2">
    <source>
        <dbReference type="ARBA" id="ARBA00023002"/>
    </source>
</evidence>
<dbReference type="InterPro" id="IPR001117">
    <property type="entry name" value="Cu-oxidase_2nd"/>
</dbReference>
<dbReference type="InterPro" id="IPR033138">
    <property type="entry name" value="Cu_oxidase_CS"/>
</dbReference>
<dbReference type="GO" id="GO:0005507">
    <property type="term" value="F:copper ion binding"/>
    <property type="evidence" value="ECO:0007669"/>
    <property type="project" value="InterPro"/>
</dbReference>
<dbReference type="CDD" id="cd13861">
    <property type="entry name" value="CuRO_1_CumA_like"/>
    <property type="match status" value="1"/>
</dbReference>
<proteinExistence type="predicted"/>
<evidence type="ECO:0000259" key="4">
    <source>
        <dbReference type="Pfam" id="PF07731"/>
    </source>
</evidence>
<reference evidence="6 7" key="1">
    <citation type="submission" date="2015-03" db="EMBL/GenBank/DDBJ databases">
        <title>Genome assembly of Sandaracinus amylolyticus DSM 53668.</title>
        <authorList>
            <person name="Sharma G."/>
            <person name="Subramanian S."/>
        </authorList>
    </citation>
    <scope>NUCLEOTIDE SEQUENCE [LARGE SCALE GENOMIC DNA]</scope>
    <source>
        <strain evidence="6 7">DSM 53668</strain>
    </source>
</reference>
<name>A0A0F6W8F2_9BACT</name>
<sequence>MRRIAVPMGLALLALSCAPQGDDLAQPMGWDEEVRLETPTDLEPDPRVIEIELVARETELALVGAGATRMWSYGGTVPGPRIDARVGDRLIVHFRNELPEPTTIHWHGVRVPNEMDGAPDHPSPPIAPGETFDYDFELPDEGLFWFHPHHRSAAQVAAGLYGTIVVRADDEPEMDELVLVLSDVAIDDDDGQLLEPDVGGTLATLFGREGNHVLANGRERPTIRARNGVPLRLRMVNAAISRYFQLAIEGHRFTVIGGDAGLSPRGPHEVARPVIMPGQRVDAIVVPRGRDGETLTMRWVPYDRGYGSTEFRDEVDVLAIELVGAPENVAIPEIPARQVEALSTAGATRFDVDLTQRTVDGQLVMGFDGVPHWEATPVAAHVGETQVWTFRNTMDWSHPIHLHGFFFQALDAHGNVVPEWIDTIDVPVDGEASFVVRYDDRPGMWMVHCHILDHADAGMMGMIDLSDGHDHEH</sequence>
<dbReference type="PANTHER" id="PTHR11709">
    <property type="entry name" value="MULTI-COPPER OXIDASE"/>
    <property type="match status" value="1"/>
</dbReference>
<dbReference type="InterPro" id="IPR002355">
    <property type="entry name" value="Cu_oxidase_Cu_BS"/>
</dbReference>
<feature type="domain" description="Plastocyanin-like" evidence="3">
    <location>
        <begin position="177"/>
        <end position="287"/>
    </location>
</feature>
<dbReference type="PANTHER" id="PTHR11709:SF2">
    <property type="entry name" value="MULTICOPPER OXIDASE LPR1"/>
    <property type="match status" value="1"/>
</dbReference>
<dbReference type="Pfam" id="PF07731">
    <property type="entry name" value="Cu-oxidase_2"/>
    <property type="match status" value="1"/>
</dbReference>
<protein>
    <submittedName>
        <fullName evidence="6">Multicopper oxidase</fullName>
    </submittedName>
</protein>
<dbReference type="InterPro" id="IPR011707">
    <property type="entry name" value="Cu-oxidase-like_N"/>
</dbReference>
<feature type="domain" description="Plastocyanin-like" evidence="4">
    <location>
        <begin position="374"/>
        <end position="463"/>
    </location>
</feature>
<keyword evidence="7" id="KW-1185">Reference proteome</keyword>
<evidence type="ECO:0000259" key="5">
    <source>
        <dbReference type="Pfam" id="PF07732"/>
    </source>
</evidence>
<dbReference type="InterPro" id="IPR045087">
    <property type="entry name" value="Cu-oxidase_fam"/>
</dbReference>
<dbReference type="Proteomes" id="UP000034883">
    <property type="component" value="Chromosome"/>
</dbReference>
<dbReference type="Pfam" id="PF00394">
    <property type="entry name" value="Cu-oxidase"/>
    <property type="match status" value="1"/>
</dbReference>
<dbReference type="EMBL" id="CP011125">
    <property type="protein sequence ID" value="AKF09958.1"/>
    <property type="molecule type" value="Genomic_DNA"/>
</dbReference>
<evidence type="ECO:0000313" key="6">
    <source>
        <dbReference type="EMBL" id="AKF09958.1"/>
    </source>
</evidence>
<accession>A0A0F6W8F2</accession>
<dbReference type="STRING" id="927083.DB32_007107"/>
<dbReference type="GO" id="GO:0030288">
    <property type="term" value="C:outer membrane-bounded periplasmic space"/>
    <property type="evidence" value="ECO:0007669"/>
    <property type="project" value="TreeGrafter"/>
</dbReference>
<keyword evidence="1" id="KW-0479">Metal-binding</keyword>
<dbReference type="GO" id="GO:0016491">
    <property type="term" value="F:oxidoreductase activity"/>
    <property type="evidence" value="ECO:0007669"/>
    <property type="project" value="UniProtKB-KW"/>
</dbReference>
<dbReference type="InterPro" id="IPR008972">
    <property type="entry name" value="Cupredoxin"/>
</dbReference>
<dbReference type="OrthoDB" id="9757546at2"/>
<dbReference type="PROSITE" id="PS00079">
    <property type="entry name" value="MULTICOPPER_OXIDASE1"/>
    <property type="match status" value="1"/>
</dbReference>
<dbReference type="PROSITE" id="PS00080">
    <property type="entry name" value="MULTICOPPER_OXIDASE2"/>
    <property type="match status" value="1"/>
</dbReference>
<dbReference type="RefSeq" id="WP_075097697.1">
    <property type="nucleotide sequence ID" value="NZ_CP011125.1"/>
</dbReference>
<feature type="domain" description="Plastocyanin-like" evidence="5">
    <location>
        <begin position="64"/>
        <end position="169"/>
    </location>
</feature>
<dbReference type="SUPFAM" id="SSF49503">
    <property type="entry name" value="Cupredoxins"/>
    <property type="match status" value="3"/>
</dbReference>
<gene>
    <name evidence="6" type="ORF">DB32_007107</name>
</gene>
<dbReference type="KEGG" id="samy:DB32_007107"/>
<dbReference type="Gene3D" id="2.60.40.420">
    <property type="entry name" value="Cupredoxins - blue copper proteins"/>
    <property type="match status" value="3"/>
</dbReference>
<organism evidence="6 7">
    <name type="scientific">Sandaracinus amylolyticus</name>
    <dbReference type="NCBI Taxonomy" id="927083"/>
    <lineage>
        <taxon>Bacteria</taxon>
        <taxon>Pseudomonadati</taxon>
        <taxon>Myxococcota</taxon>
        <taxon>Polyangia</taxon>
        <taxon>Polyangiales</taxon>
        <taxon>Sandaracinaceae</taxon>
        <taxon>Sandaracinus</taxon>
    </lineage>
</organism>
<dbReference type="AlphaFoldDB" id="A0A0F6W8F2"/>
<dbReference type="InterPro" id="IPR011706">
    <property type="entry name" value="Cu-oxidase_C"/>
</dbReference>
<evidence type="ECO:0000256" key="1">
    <source>
        <dbReference type="ARBA" id="ARBA00022723"/>
    </source>
</evidence>